<dbReference type="GO" id="GO:0004672">
    <property type="term" value="F:protein kinase activity"/>
    <property type="evidence" value="ECO:0007669"/>
    <property type="project" value="InterPro"/>
</dbReference>
<dbReference type="OrthoDB" id="5592585at2759"/>
<dbReference type="EMBL" id="JH711578">
    <property type="protein sequence ID" value="EIW80902.1"/>
    <property type="molecule type" value="Genomic_DNA"/>
</dbReference>
<evidence type="ECO:0000313" key="3">
    <source>
        <dbReference type="Proteomes" id="UP000053558"/>
    </source>
</evidence>
<evidence type="ECO:0000313" key="2">
    <source>
        <dbReference type="EMBL" id="EIW80902.1"/>
    </source>
</evidence>
<dbReference type="OMA" id="KHANAMD"/>
<dbReference type="Gene3D" id="1.10.510.10">
    <property type="entry name" value="Transferase(Phosphotransferase) domain 1"/>
    <property type="match status" value="1"/>
</dbReference>
<dbReference type="KEGG" id="cput:CONPUDRAFT_153444"/>
<organism evidence="2 3">
    <name type="scientific">Coniophora puteana (strain RWD-64-598)</name>
    <name type="common">Brown rot fungus</name>
    <dbReference type="NCBI Taxonomy" id="741705"/>
    <lineage>
        <taxon>Eukaryota</taxon>
        <taxon>Fungi</taxon>
        <taxon>Dikarya</taxon>
        <taxon>Basidiomycota</taxon>
        <taxon>Agaricomycotina</taxon>
        <taxon>Agaricomycetes</taxon>
        <taxon>Agaricomycetidae</taxon>
        <taxon>Boletales</taxon>
        <taxon>Coniophorineae</taxon>
        <taxon>Coniophoraceae</taxon>
        <taxon>Coniophora</taxon>
    </lineage>
</organism>
<proteinExistence type="predicted"/>
<dbReference type="PANTHER" id="PTHR38248:SF2">
    <property type="entry name" value="FUNK1 11"/>
    <property type="match status" value="1"/>
</dbReference>
<dbReference type="RefSeq" id="XP_007768360.1">
    <property type="nucleotide sequence ID" value="XM_007770170.1"/>
</dbReference>
<dbReference type="Proteomes" id="UP000053558">
    <property type="component" value="Unassembled WGS sequence"/>
</dbReference>
<protein>
    <recommendedName>
        <fullName evidence="1">Fungal-type protein kinase domain-containing protein</fullName>
    </recommendedName>
</protein>
<dbReference type="PANTHER" id="PTHR38248">
    <property type="entry name" value="FUNK1 6"/>
    <property type="match status" value="1"/>
</dbReference>
<dbReference type="Pfam" id="PF17667">
    <property type="entry name" value="Pkinase_fungal"/>
    <property type="match status" value="1"/>
</dbReference>
<dbReference type="InterPro" id="IPR011009">
    <property type="entry name" value="Kinase-like_dom_sf"/>
</dbReference>
<dbReference type="InterPro" id="IPR008266">
    <property type="entry name" value="Tyr_kinase_AS"/>
</dbReference>
<dbReference type="PROSITE" id="PS00109">
    <property type="entry name" value="PROTEIN_KINASE_TYR"/>
    <property type="match status" value="1"/>
</dbReference>
<dbReference type="GeneID" id="19203136"/>
<gene>
    <name evidence="2" type="ORF">CONPUDRAFT_153444</name>
</gene>
<feature type="domain" description="Fungal-type protein kinase" evidence="1">
    <location>
        <begin position="7"/>
        <end position="393"/>
    </location>
</feature>
<evidence type="ECO:0000259" key="1">
    <source>
        <dbReference type="Pfam" id="PF17667"/>
    </source>
</evidence>
<accession>A0A5M3MP02</accession>
<dbReference type="InterPro" id="IPR040976">
    <property type="entry name" value="Pkinase_fungal"/>
</dbReference>
<keyword evidence="3" id="KW-1185">Reference proteome</keyword>
<dbReference type="AlphaFoldDB" id="A0A5M3MP02"/>
<sequence>MECVGRISQLSAHILAEQHRTSCFIVMIRQRWARIIRWDRAGAVVTRAFDYKATPHLFEFLWRYKHANAMDRGVDTSHTTATQGEEAAFKEAVENHLRVQIFDGLITPEEQGSFREYVTEHYEPGNVTKLAVCDERSKIIQHYLVSKPTSLPEYAIGMSTRGYWAAKSNLNGDGWEITFLKDTWRDDEDGAVKEGTRYELLTANCAQNVPTVCGHGNVRQRDSADTFPCLGDTFDNANALFSGQKTVTQNYVTADWSARAGRKVMLKAYTHYRLVLEQAAVTLNDFKDSRELFTAVRDVIDALRSARDIQLLHRDISPINILLFRKARGERRYGLLANWDVSSTTNDCGLANDTSSTGTWPFLSVKAARGLPGFRHTLQDDTQSLLYVLLYCCMTLLPHADVNNLGLEVADFFDEINSGVLLRRRGLTKKSWIHDFHFAETSIESYHFEEGVERFLKAFFKVLYDLYFQEPRSYLTLPYEASDFDWAIKKLAQVFDDILGNPTSFVDLKTDKWLSGLQKYREKLVYAAHDLLQSNLSKKRSLMDDLDIDECGSSCDSLEMPTLPERKKLRYGISGLISPA</sequence>
<reference evidence="3" key="1">
    <citation type="journal article" date="2012" name="Science">
        <title>The Paleozoic origin of enzymatic lignin decomposition reconstructed from 31 fungal genomes.</title>
        <authorList>
            <person name="Floudas D."/>
            <person name="Binder M."/>
            <person name="Riley R."/>
            <person name="Barry K."/>
            <person name="Blanchette R.A."/>
            <person name="Henrissat B."/>
            <person name="Martinez A.T."/>
            <person name="Otillar R."/>
            <person name="Spatafora J.W."/>
            <person name="Yadav J.S."/>
            <person name="Aerts A."/>
            <person name="Benoit I."/>
            <person name="Boyd A."/>
            <person name="Carlson A."/>
            <person name="Copeland A."/>
            <person name="Coutinho P.M."/>
            <person name="de Vries R.P."/>
            <person name="Ferreira P."/>
            <person name="Findley K."/>
            <person name="Foster B."/>
            <person name="Gaskell J."/>
            <person name="Glotzer D."/>
            <person name="Gorecki P."/>
            <person name="Heitman J."/>
            <person name="Hesse C."/>
            <person name="Hori C."/>
            <person name="Igarashi K."/>
            <person name="Jurgens J.A."/>
            <person name="Kallen N."/>
            <person name="Kersten P."/>
            <person name="Kohler A."/>
            <person name="Kuees U."/>
            <person name="Kumar T.K.A."/>
            <person name="Kuo A."/>
            <person name="LaButti K."/>
            <person name="Larrondo L.F."/>
            <person name="Lindquist E."/>
            <person name="Ling A."/>
            <person name="Lombard V."/>
            <person name="Lucas S."/>
            <person name="Lundell T."/>
            <person name="Martin R."/>
            <person name="McLaughlin D.J."/>
            <person name="Morgenstern I."/>
            <person name="Morin E."/>
            <person name="Murat C."/>
            <person name="Nagy L.G."/>
            <person name="Nolan M."/>
            <person name="Ohm R.A."/>
            <person name="Patyshakuliyeva A."/>
            <person name="Rokas A."/>
            <person name="Ruiz-Duenas F.J."/>
            <person name="Sabat G."/>
            <person name="Salamov A."/>
            <person name="Samejima M."/>
            <person name="Schmutz J."/>
            <person name="Slot J.C."/>
            <person name="St John F."/>
            <person name="Stenlid J."/>
            <person name="Sun H."/>
            <person name="Sun S."/>
            <person name="Syed K."/>
            <person name="Tsang A."/>
            <person name="Wiebenga A."/>
            <person name="Young D."/>
            <person name="Pisabarro A."/>
            <person name="Eastwood D.C."/>
            <person name="Martin F."/>
            <person name="Cullen D."/>
            <person name="Grigoriev I.V."/>
            <person name="Hibbett D.S."/>
        </authorList>
    </citation>
    <scope>NUCLEOTIDE SEQUENCE [LARGE SCALE GENOMIC DNA]</scope>
    <source>
        <strain evidence="3">RWD-64-598 SS2</strain>
    </source>
</reference>
<comment type="caution">
    <text evidence="2">The sequence shown here is derived from an EMBL/GenBank/DDBJ whole genome shotgun (WGS) entry which is preliminary data.</text>
</comment>
<dbReference type="SUPFAM" id="SSF56112">
    <property type="entry name" value="Protein kinase-like (PK-like)"/>
    <property type="match status" value="1"/>
</dbReference>
<name>A0A5M3MP02_CONPW</name>